<dbReference type="GO" id="GO:0003714">
    <property type="term" value="F:transcription corepressor activity"/>
    <property type="evidence" value="ECO:0007669"/>
    <property type="project" value="TreeGrafter"/>
</dbReference>
<keyword evidence="7" id="KW-1185">Reference proteome</keyword>
<reference evidence="6 7" key="1">
    <citation type="submission" date="2019-01" db="EMBL/GenBank/DDBJ databases">
        <authorList>
            <person name="Alioto T."/>
            <person name="Alioto T."/>
        </authorList>
    </citation>
    <scope>NUCLEOTIDE SEQUENCE [LARGE SCALE GENOMIC DNA]</scope>
</reference>
<dbReference type="Gene3D" id="3.10.280.10">
    <property type="entry name" value="Mitochondrial glycoprotein"/>
    <property type="match status" value="1"/>
</dbReference>
<dbReference type="InterPro" id="IPR036561">
    <property type="entry name" value="MAM33_sf"/>
</dbReference>
<dbReference type="GO" id="GO:0005886">
    <property type="term" value="C:plasma membrane"/>
    <property type="evidence" value="ECO:0007669"/>
    <property type="project" value="UniProtKB-SubCell"/>
</dbReference>
<dbReference type="PANTHER" id="PTHR10826:SF1">
    <property type="entry name" value="COMPLEMENT COMPONENT 1 Q SUBCOMPONENT-BINDING PROTEIN, MITOCHONDRIAL"/>
    <property type="match status" value="1"/>
</dbReference>
<dbReference type="GO" id="GO:0048025">
    <property type="term" value="P:negative regulation of mRNA splicing, via spliceosome"/>
    <property type="evidence" value="ECO:0007669"/>
    <property type="project" value="TreeGrafter"/>
</dbReference>
<feature type="region of interest" description="Disordered" evidence="5">
    <location>
        <begin position="20"/>
        <end position="40"/>
    </location>
</feature>
<protein>
    <recommendedName>
        <fullName evidence="3">Complement component 1 Q subcomponent-binding protein, mitochondrial</fullName>
    </recommendedName>
</protein>
<dbReference type="SUPFAM" id="SSF54529">
    <property type="entry name" value="Mitochondrial glycoprotein MAM33-like"/>
    <property type="match status" value="1"/>
</dbReference>
<comment type="similarity">
    <text evidence="2">Belongs to the MAM33 family.</text>
</comment>
<dbReference type="GO" id="GO:0005634">
    <property type="term" value="C:nucleus"/>
    <property type="evidence" value="ECO:0007669"/>
    <property type="project" value="TreeGrafter"/>
</dbReference>
<evidence type="ECO:0000313" key="7">
    <source>
        <dbReference type="Proteomes" id="UP000386466"/>
    </source>
</evidence>
<evidence type="ECO:0000256" key="3">
    <source>
        <dbReference type="ARBA" id="ARBA00021918"/>
    </source>
</evidence>
<evidence type="ECO:0000256" key="5">
    <source>
        <dbReference type="SAM" id="MobiDB-lite"/>
    </source>
</evidence>
<evidence type="ECO:0000256" key="2">
    <source>
        <dbReference type="ARBA" id="ARBA00005457"/>
    </source>
</evidence>
<dbReference type="Pfam" id="PF02330">
    <property type="entry name" value="MAM33"/>
    <property type="match status" value="1"/>
</dbReference>
<organism evidence="6 7">
    <name type="scientific">Lynx pardinus</name>
    <name type="common">Iberian lynx</name>
    <name type="synonym">Felis pardina</name>
    <dbReference type="NCBI Taxonomy" id="191816"/>
    <lineage>
        <taxon>Eukaryota</taxon>
        <taxon>Metazoa</taxon>
        <taxon>Chordata</taxon>
        <taxon>Craniata</taxon>
        <taxon>Vertebrata</taxon>
        <taxon>Euteleostomi</taxon>
        <taxon>Mammalia</taxon>
        <taxon>Eutheria</taxon>
        <taxon>Laurasiatheria</taxon>
        <taxon>Carnivora</taxon>
        <taxon>Feliformia</taxon>
        <taxon>Felidae</taxon>
        <taxon>Felinae</taxon>
        <taxon>Lynx</taxon>
    </lineage>
</organism>
<evidence type="ECO:0000256" key="1">
    <source>
        <dbReference type="ARBA" id="ARBA00004296"/>
    </source>
</evidence>
<dbReference type="GO" id="GO:0030449">
    <property type="term" value="P:regulation of complement activation"/>
    <property type="evidence" value="ECO:0007669"/>
    <property type="project" value="TreeGrafter"/>
</dbReference>
<accession>A0A485MRS8</accession>
<sequence>MWKVAEEKITVTFNINNSILPTSDGEEDPSLREKVEEQEPELSTPNFMVEVIKNAGKKALFLDCHYPEDEVEQEEEDDSDIFSISEVSFQSIGESAWKNTNYTLNTNSLGWALYNYLMDFVAAGGVDNTFAGELVELSTAWGAPGIHCFSQRSQKFCQEPVEQTRC</sequence>
<dbReference type="GO" id="GO:0005759">
    <property type="term" value="C:mitochondrial matrix"/>
    <property type="evidence" value="ECO:0007669"/>
    <property type="project" value="InterPro"/>
</dbReference>
<dbReference type="InterPro" id="IPR003428">
    <property type="entry name" value="MAM33"/>
</dbReference>
<dbReference type="GO" id="GO:0009986">
    <property type="term" value="C:cell surface"/>
    <property type="evidence" value="ECO:0007669"/>
    <property type="project" value="TreeGrafter"/>
</dbReference>
<dbReference type="GO" id="GO:0030984">
    <property type="term" value="F:kininogen binding"/>
    <property type="evidence" value="ECO:0007669"/>
    <property type="project" value="TreeGrafter"/>
</dbReference>
<evidence type="ECO:0000313" key="6">
    <source>
        <dbReference type="EMBL" id="VFV22426.1"/>
    </source>
</evidence>
<name>A0A485MRS8_LYNPA</name>
<dbReference type="GO" id="GO:0001849">
    <property type="term" value="F:complement component C1q complex binding"/>
    <property type="evidence" value="ECO:0007669"/>
    <property type="project" value="TreeGrafter"/>
</dbReference>
<dbReference type="EMBL" id="CAAGRJ010004510">
    <property type="protein sequence ID" value="VFV22426.1"/>
    <property type="molecule type" value="Genomic_DNA"/>
</dbReference>
<evidence type="ECO:0000256" key="4">
    <source>
        <dbReference type="ARBA" id="ARBA00022517"/>
    </source>
</evidence>
<comment type="subcellular location">
    <subcellularLocation>
        <location evidence="1">Cell membrane</location>
        <topology evidence="1">Peripheral membrane protein</topology>
        <orientation evidence="1">Extracellular side</orientation>
    </subcellularLocation>
</comment>
<keyword evidence="4" id="KW-0690">Ribosome biogenesis</keyword>
<proteinExistence type="inferred from homology"/>
<dbReference type="Proteomes" id="UP000386466">
    <property type="component" value="Unassembled WGS sequence"/>
</dbReference>
<dbReference type="GO" id="GO:0042256">
    <property type="term" value="P:cytosolic ribosome assembly"/>
    <property type="evidence" value="ECO:0007669"/>
    <property type="project" value="TreeGrafter"/>
</dbReference>
<gene>
    <name evidence="6" type="ORF">LYPA_23C009385</name>
</gene>
<dbReference type="AlphaFoldDB" id="A0A485MRS8"/>
<dbReference type="PANTHER" id="PTHR10826">
    <property type="entry name" value="COMPLEMENT COMPONENT 1"/>
    <property type="match status" value="1"/>
</dbReference>